<proteinExistence type="predicted"/>
<reference evidence="2 3" key="1">
    <citation type="submission" date="2020-10" db="EMBL/GenBank/DDBJ databases">
        <title>Genome sequencing of Massilia sp. LPB0304.</title>
        <authorList>
            <person name="Kim J."/>
        </authorList>
    </citation>
    <scope>NUCLEOTIDE SEQUENCE [LARGE SCALE GENOMIC DNA]</scope>
    <source>
        <strain evidence="2 3">LPB0304</strain>
    </source>
</reference>
<sequence length="94" mass="10487">MRTYIVLSAVLLLSACATPQERAARKQAEMAEMIAIYGPACDRLGYAQQSDQWRNCIISLSAKDEMQRYGNGYPGYGPGWGGRYWGGGFWGRGW</sequence>
<protein>
    <recommendedName>
        <fullName evidence="4">Lipoprotein</fullName>
    </recommendedName>
</protein>
<organism evidence="2 3">
    <name type="scientific">Massilia litorea</name>
    <dbReference type="NCBI Taxonomy" id="2769491"/>
    <lineage>
        <taxon>Bacteria</taxon>
        <taxon>Pseudomonadati</taxon>
        <taxon>Pseudomonadota</taxon>
        <taxon>Betaproteobacteria</taxon>
        <taxon>Burkholderiales</taxon>
        <taxon>Oxalobacteraceae</taxon>
        <taxon>Telluria group</taxon>
        <taxon>Massilia</taxon>
    </lineage>
</organism>
<accession>A0A7L9U3B0</accession>
<dbReference type="PROSITE" id="PS51257">
    <property type="entry name" value="PROKAR_LIPOPROTEIN"/>
    <property type="match status" value="1"/>
</dbReference>
<dbReference type="Proteomes" id="UP000593875">
    <property type="component" value="Chromosome"/>
</dbReference>
<feature type="signal peptide" evidence="1">
    <location>
        <begin position="1"/>
        <end position="23"/>
    </location>
</feature>
<keyword evidence="3" id="KW-1185">Reference proteome</keyword>
<dbReference type="KEGG" id="mlir:LPB04_21500"/>
<dbReference type="AlphaFoldDB" id="A0A7L9U3B0"/>
<evidence type="ECO:0000256" key="1">
    <source>
        <dbReference type="SAM" id="SignalP"/>
    </source>
</evidence>
<evidence type="ECO:0000313" key="2">
    <source>
        <dbReference type="EMBL" id="QOL49437.1"/>
    </source>
</evidence>
<name>A0A7L9U3B0_9BURK</name>
<dbReference type="RefSeq" id="WP_193686477.1">
    <property type="nucleotide sequence ID" value="NZ_CP062941.1"/>
</dbReference>
<keyword evidence="1" id="KW-0732">Signal</keyword>
<gene>
    <name evidence="2" type="ORF">LPB04_21500</name>
</gene>
<evidence type="ECO:0000313" key="3">
    <source>
        <dbReference type="Proteomes" id="UP000593875"/>
    </source>
</evidence>
<feature type="chain" id="PRO_5032627285" description="Lipoprotein" evidence="1">
    <location>
        <begin position="24"/>
        <end position="94"/>
    </location>
</feature>
<dbReference type="EMBL" id="CP062941">
    <property type="protein sequence ID" value="QOL49437.1"/>
    <property type="molecule type" value="Genomic_DNA"/>
</dbReference>
<evidence type="ECO:0008006" key="4">
    <source>
        <dbReference type="Google" id="ProtNLM"/>
    </source>
</evidence>